<protein>
    <submittedName>
        <fullName evidence="1">Glycosyl transferase family 2</fullName>
    </submittedName>
</protein>
<dbReference type="GO" id="GO:0016740">
    <property type="term" value="F:transferase activity"/>
    <property type="evidence" value="ECO:0007669"/>
    <property type="project" value="UniProtKB-KW"/>
</dbReference>
<proteinExistence type="predicted"/>
<dbReference type="OrthoDB" id="3010234at2"/>
<dbReference type="Proteomes" id="UP000245293">
    <property type="component" value="Unassembled WGS sequence"/>
</dbReference>
<dbReference type="InterPro" id="IPR029044">
    <property type="entry name" value="Nucleotide-diphossugar_trans"/>
</dbReference>
<sequence length="341" mass="39381">MDASAPRTAPTSLWFAYRMRWKRRRLLARSLRRRKELRRHSVMPDRIRAAPILAFSTIRNEMLRLPHFLDHYRALGVDHFVIVDNDSDDGTAAFLEGQRDVSLWRTGASYKQSRFGVDWLTCLQFRFGHGKWCLTVDADELLVLPGGRDLRQLTAHLDKTGRDAFGALMLDLYPDRSVTEGGFNAGDDPLDHLRWFDATGYRGQRHRVFDNLWIQGGPRDRAFFRTEPERAPTLNKTPLVRWNRRFAYVTSTHQALPMRLNRVFEPGRPTGVLLHTKFLPDIGAKSAEELNRRQHFENSALYAPYHQSLIAGVDLWYPGATRYEGPSQLEQLGLIGRGDWP</sequence>
<dbReference type="CDD" id="cd00761">
    <property type="entry name" value="Glyco_tranf_GTA_type"/>
    <property type="match status" value="1"/>
</dbReference>
<comment type="caution">
    <text evidence="1">The sequence shown here is derived from an EMBL/GenBank/DDBJ whole genome shotgun (WGS) entry which is preliminary data.</text>
</comment>
<dbReference type="AlphaFoldDB" id="A0A2V1P3X8"/>
<evidence type="ECO:0000313" key="2">
    <source>
        <dbReference type="Proteomes" id="UP000245293"/>
    </source>
</evidence>
<keyword evidence="1" id="KW-0808">Transferase</keyword>
<name>A0A2V1P3X8_9RHOB</name>
<keyword evidence="2" id="KW-1185">Reference proteome</keyword>
<evidence type="ECO:0000313" key="1">
    <source>
        <dbReference type="EMBL" id="PWG17135.1"/>
    </source>
</evidence>
<dbReference type="Pfam" id="PF13704">
    <property type="entry name" value="Glyco_tranf_2_4"/>
    <property type="match status" value="1"/>
</dbReference>
<accession>A0A2V1P3X8</accession>
<reference evidence="2" key="1">
    <citation type="submission" date="2018-05" db="EMBL/GenBank/DDBJ databases">
        <authorList>
            <person name="Du Z."/>
            <person name="Wang X."/>
        </authorList>
    </citation>
    <scope>NUCLEOTIDE SEQUENCE [LARGE SCALE GENOMIC DNA]</scope>
    <source>
        <strain evidence="2">WDS4C29</strain>
    </source>
</reference>
<dbReference type="SUPFAM" id="SSF53448">
    <property type="entry name" value="Nucleotide-diphospho-sugar transferases"/>
    <property type="match status" value="1"/>
</dbReference>
<organism evidence="1 2">
    <name type="scientific">Salibaculum griseiflavum</name>
    <dbReference type="NCBI Taxonomy" id="1914409"/>
    <lineage>
        <taxon>Bacteria</taxon>
        <taxon>Pseudomonadati</taxon>
        <taxon>Pseudomonadota</taxon>
        <taxon>Alphaproteobacteria</taxon>
        <taxon>Rhodobacterales</taxon>
        <taxon>Roseobacteraceae</taxon>
        <taxon>Salibaculum</taxon>
    </lineage>
</organism>
<gene>
    <name evidence="1" type="ORF">DFK10_08100</name>
</gene>
<dbReference type="EMBL" id="QETF01000007">
    <property type="protein sequence ID" value="PWG17135.1"/>
    <property type="molecule type" value="Genomic_DNA"/>
</dbReference>